<proteinExistence type="predicted"/>
<comment type="caution">
    <text evidence="2">The sequence shown here is derived from an EMBL/GenBank/DDBJ whole genome shotgun (WGS) entry which is preliminary data.</text>
</comment>
<evidence type="ECO:0000313" key="3">
    <source>
        <dbReference type="Proteomes" id="UP000299211"/>
    </source>
</evidence>
<dbReference type="EMBL" id="BJHY01000001">
    <property type="protein sequence ID" value="GDY71078.1"/>
    <property type="molecule type" value="Genomic_DNA"/>
</dbReference>
<dbReference type="Proteomes" id="UP000299211">
    <property type="component" value="Unassembled WGS sequence"/>
</dbReference>
<name>A0A4D4MGA0_STRAX</name>
<evidence type="ECO:0000313" key="2">
    <source>
        <dbReference type="EMBL" id="GDY71078.1"/>
    </source>
</evidence>
<dbReference type="EMBL" id="BJHX01000001">
    <property type="protein sequence ID" value="GDY68545.1"/>
    <property type="molecule type" value="Genomic_DNA"/>
</dbReference>
<sequence>MCVPKEKSADMGASTRWVEGFSPGALQVIDALELLARAGLVLPAMLDIAPVRVPPAWCCCSSAAR</sequence>
<gene>
    <name evidence="1" type="ORF">SAV14893_079380</name>
    <name evidence="2" type="ORF">SAV31267_005630</name>
</gene>
<reference evidence="2 3" key="1">
    <citation type="submission" date="2019-04" db="EMBL/GenBank/DDBJ databases">
        <title>Draft genome sequences of Streptomyces avermitilis ATCC 31267.</title>
        <authorList>
            <person name="Komaki H."/>
            <person name="Tamura T."/>
            <person name="Hosoyama A."/>
        </authorList>
    </citation>
    <scope>NUCLEOTIDE SEQUENCE [LARGE SCALE GENOMIC DNA]</scope>
    <source>
        <strain evidence="2 3">ATCC 31267</strain>
    </source>
</reference>
<accession>A0A4D4MGA0</accession>
<dbReference type="Proteomes" id="UP000302139">
    <property type="component" value="Unassembled WGS sequence"/>
</dbReference>
<dbReference type="AlphaFoldDB" id="A0A4D4MGA0"/>
<evidence type="ECO:0000313" key="1">
    <source>
        <dbReference type="EMBL" id="GDY68545.1"/>
    </source>
</evidence>
<evidence type="ECO:0000313" key="4">
    <source>
        <dbReference type="Proteomes" id="UP000302139"/>
    </source>
</evidence>
<reference evidence="1 4" key="2">
    <citation type="submission" date="2019-04" db="EMBL/GenBank/DDBJ databases">
        <title>Draft genome sequences of Streptomyces avermitilis NBRC 14893.</title>
        <authorList>
            <person name="Komaki H."/>
            <person name="Tamura T."/>
            <person name="Hosoyama A."/>
        </authorList>
    </citation>
    <scope>NUCLEOTIDE SEQUENCE [LARGE SCALE GENOMIC DNA]</scope>
    <source>
        <strain evidence="1 4">NBRC 14893</strain>
    </source>
</reference>
<protein>
    <submittedName>
        <fullName evidence="2">Uncharacterized protein</fullName>
    </submittedName>
</protein>
<organism evidence="2 3">
    <name type="scientific">Streptomyces avermitilis</name>
    <dbReference type="NCBI Taxonomy" id="33903"/>
    <lineage>
        <taxon>Bacteria</taxon>
        <taxon>Bacillati</taxon>
        <taxon>Actinomycetota</taxon>
        <taxon>Actinomycetes</taxon>
        <taxon>Kitasatosporales</taxon>
        <taxon>Streptomycetaceae</taxon>
        <taxon>Streptomyces</taxon>
    </lineage>
</organism>